<protein>
    <submittedName>
        <fullName evidence="2">PilZ domain-containing protein</fullName>
    </submittedName>
</protein>
<dbReference type="AlphaFoldDB" id="I4C4J8"/>
<evidence type="ECO:0000259" key="1">
    <source>
        <dbReference type="Pfam" id="PF07238"/>
    </source>
</evidence>
<dbReference type="KEGG" id="dti:Desti_1780"/>
<dbReference type="InterPro" id="IPR009875">
    <property type="entry name" value="PilZ_domain"/>
</dbReference>
<dbReference type="Pfam" id="PF07238">
    <property type="entry name" value="PilZ"/>
    <property type="match status" value="1"/>
</dbReference>
<reference evidence="3" key="1">
    <citation type="submission" date="2012-06" db="EMBL/GenBank/DDBJ databases">
        <title>Complete sequence of chromosome of Desulfomonile tiedjei DSM 6799.</title>
        <authorList>
            <person name="Lucas S."/>
            <person name="Copeland A."/>
            <person name="Lapidus A."/>
            <person name="Glavina del Rio T."/>
            <person name="Dalin E."/>
            <person name="Tice H."/>
            <person name="Bruce D."/>
            <person name="Goodwin L."/>
            <person name="Pitluck S."/>
            <person name="Peters L."/>
            <person name="Ovchinnikova G."/>
            <person name="Zeytun A."/>
            <person name="Lu M."/>
            <person name="Kyrpides N."/>
            <person name="Mavromatis K."/>
            <person name="Ivanova N."/>
            <person name="Brettin T."/>
            <person name="Detter J.C."/>
            <person name="Han C."/>
            <person name="Larimer F."/>
            <person name="Land M."/>
            <person name="Hauser L."/>
            <person name="Markowitz V."/>
            <person name="Cheng J.-F."/>
            <person name="Hugenholtz P."/>
            <person name="Woyke T."/>
            <person name="Wu D."/>
            <person name="Spring S."/>
            <person name="Schroeder M."/>
            <person name="Brambilla E."/>
            <person name="Klenk H.-P."/>
            <person name="Eisen J.A."/>
        </authorList>
    </citation>
    <scope>NUCLEOTIDE SEQUENCE [LARGE SCALE GENOMIC DNA]</scope>
    <source>
        <strain evidence="3">ATCC 49306 / DSM 6799 / DCB-1</strain>
    </source>
</reference>
<proteinExistence type="predicted"/>
<keyword evidence="3" id="KW-1185">Reference proteome</keyword>
<dbReference type="RefSeq" id="WP_014809635.1">
    <property type="nucleotide sequence ID" value="NC_018025.1"/>
</dbReference>
<dbReference type="EMBL" id="CP003360">
    <property type="protein sequence ID" value="AFM24489.1"/>
    <property type="molecule type" value="Genomic_DNA"/>
</dbReference>
<organism evidence="2 3">
    <name type="scientific">Desulfomonile tiedjei (strain ATCC 49306 / DSM 6799 / DCB-1)</name>
    <dbReference type="NCBI Taxonomy" id="706587"/>
    <lineage>
        <taxon>Bacteria</taxon>
        <taxon>Pseudomonadati</taxon>
        <taxon>Thermodesulfobacteriota</taxon>
        <taxon>Desulfomonilia</taxon>
        <taxon>Desulfomonilales</taxon>
        <taxon>Desulfomonilaceae</taxon>
        <taxon>Desulfomonile</taxon>
    </lineage>
</organism>
<feature type="domain" description="PilZ" evidence="1">
    <location>
        <begin position="110"/>
        <end position="211"/>
    </location>
</feature>
<evidence type="ECO:0000313" key="2">
    <source>
        <dbReference type="EMBL" id="AFM24489.1"/>
    </source>
</evidence>
<dbReference type="GO" id="GO:0035438">
    <property type="term" value="F:cyclic-di-GMP binding"/>
    <property type="evidence" value="ECO:0007669"/>
    <property type="project" value="InterPro"/>
</dbReference>
<gene>
    <name evidence="2" type="ordered locus">Desti_1780</name>
</gene>
<name>I4C4J8_DESTA</name>
<accession>I4C4J8</accession>
<evidence type="ECO:0000313" key="3">
    <source>
        <dbReference type="Proteomes" id="UP000006055"/>
    </source>
</evidence>
<sequence length="222" mass="24627">MKRIRKISALELVRAISARTTRQELMDKFGFSYSSVDSIIEQLSSERHRRALKIADSLKSGIAFEDIAKENGFRVEVFAKILNTLKNMGLLSSDESMPENENTAIPLSQERRSSPRLLCPVLVTKIYEIDAPEQTGTLLDLSENGLSTQGIHGRPGEGKLLFFKISDFKEADPLPLECKCRWTSTQFSQNTPKAGFEITSMSPETLGVLKTVLANEFALAGA</sequence>
<dbReference type="Proteomes" id="UP000006055">
    <property type="component" value="Chromosome"/>
</dbReference>
<dbReference type="STRING" id="706587.Desti_1780"/>
<dbReference type="HOGENOM" id="CLU_1243682_0_0_7"/>